<evidence type="ECO:0000313" key="2">
    <source>
        <dbReference type="Proteomes" id="UP000634134"/>
    </source>
</evidence>
<sequence length="113" mass="12898">MKVTCVPINLSAVERLNYDINETNDLIEMDLDDKMLQRLFEIGFFEKINAISGALIDYFEDEHIVGIPAITKVLNSNILDNAGYDIELHDVLGEIKSLFQEAFDRGTGVFFYF</sequence>
<accession>A0ABR9WHN1</accession>
<proteinExistence type="predicted"/>
<reference evidence="2" key="1">
    <citation type="submission" date="2023-07" db="EMBL/GenBank/DDBJ databases">
        <title>Dyadobacter sp. nov 'subterranea' isolated from contaminted grondwater.</title>
        <authorList>
            <person name="Szabo I."/>
            <person name="Al-Omari J."/>
            <person name="Szerdahelyi S.G."/>
            <person name="Rado J."/>
        </authorList>
    </citation>
    <scope>NUCLEOTIDE SEQUENCE [LARGE SCALE GENOMIC DNA]</scope>
    <source>
        <strain evidence="2">UP-52</strain>
    </source>
</reference>
<gene>
    <name evidence="1" type="ORF">IEE83_17415</name>
</gene>
<evidence type="ECO:0000313" key="1">
    <source>
        <dbReference type="EMBL" id="MBE9463669.1"/>
    </source>
</evidence>
<keyword evidence="2" id="KW-1185">Reference proteome</keyword>
<organism evidence="1 2">
    <name type="scientific">Dyadobacter subterraneus</name>
    <dbReference type="NCBI Taxonomy" id="2773304"/>
    <lineage>
        <taxon>Bacteria</taxon>
        <taxon>Pseudomonadati</taxon>
        <taxon>Bacteroidota</taxon>
        <taxon>Cytophagia</taxon>
        <taxon>Cytophagales</taxon>
        <taxon>Spirosomataceae</taxon>
        <taxon>Dyadobacter</taxon>
    </lineage>
</organism>
<protein>
    <submittedName>
        <fullName evidence="1">Uncharacterized protein</fullName>
    </submittedName>
</protein>
<dbReference type="EMBL" id="JACYGY010000001">
    <property type="protein sequence ID" value="MBE9463669.1"/>
    <property type="molecule type" value="Genomic_DNA"/>
</dbReference>
<name>A0ABR9WHN1_9BACT</name>
<comment type="caution">
    <text evidence="1">The sequence shown here is derived from an EMBL/GenBank/DDBJ whole genome shotgun (WGS) entry which is preliminary data.</text>
</comment>
<dbReference type="RefSeq" id="WP_194121788.1">
    <property type="nucleotide sequence ID" value="NZ_JACYGY010000001.1"/>
</dbReference>
<dbReference type="Proteomes" id="UP000634134">
    <property type="component" value="Unassembled WGS sequence"/>
</dbReference>